<dbReference type="OrthoDB" id="6373594at2759"/>
<dbReference type="InterPro" id="IPR013083">
    <property type="entry name" value="Znf_RING/FYVE/PHD"/>
</dbReference>
<dbReference type="GO" id="GO:0008270">
    <property type="term" value="F:zinc ion binding"/>
    <property type="evidence" value="ECO:0007669"/>
    <property type="project" value="UniProtKB-KW"/>
</dbReference>
<dbReference type="InterPro" id="IPR001841">
    <property type="entry name" value="Znf_RING"/>
</dbReference>
<evidence type="ECO:0000256" key="1">
    <source>
        <dbReference type="ARBA" id="ARBA00022723"/>
    </source>
</evidence>
<organism evidence="8">
    <name type="scientific">Thrips palmi</name>
    <name type="common">Melon thrips</name>
    <dbReference type="NCBI Taxonomy" id="161013"/>
    <lineage>
        <taxon>Eukaryota</taxon>
        <taxon>Metazoa</taxon>
        <taxon>Ecdysozoa</taxon>
        <taxon>Arthropoda</taxon>
        <taxon>Hexapoda</taxon>
        <taxon>Insecta</taxon>
        <taxon>Pterygota</taxon>
        <taxon>Neoptera</taxon>
        <taxon>Paraneoptera</taxon>
        <taxon>Thysanoptera</taxon>
        <taxon>Terebrantia</taxon>
        <taxon>Thripoidea</taxon>
        <taxon>Thripidae</taxon>
        <taxon>Thrips</taxon>
    </lineage>
</organism>
<name>A0A6P8YT29_THRPL</name>
<dbReference type="KEGG" id="tpal:117646407"/>
<dbReference type="GeneID" id="117646407"/>
<accession>A0A6P8YT29</accession>
<feature type="compositionally biased region" description="Low complexity" evidence="5">
    <location>
        <begin position="224"/>
        <end position="261"/>
    </location>
</feature>
<evidence type="ECO:0000313" key="8">
    <source>
        <dbReference type="RefSeq" id="XP_034243198.1"/>
    </source>
</evidence>
<dbReference type="PROSITE" id="PS00518">
    <property type="entry name" value="ZF_RING_1"/>
    <property type="match status" value="1"/>
</dbReference>
<dbReference type="PROSITE" id="PS50089">
    <property type="entry name" value="ZF_RING_2"/>
    <property type="match status" value="1"/>
</dbReference>
<feature type="domain" description="RING-type" evidence="6">
    <location>
        <begin position="9"/>
        <end position="50"/>
    </location>
</feature>
<dbReference type="InterPro" id="IPR017907">
    <property type="entry name" value="Znf_RING_CS"/>
</dbReference>
<dbReference type="Gene3D" id="3.30.40.10">
    <property type="entry name" value="Zinc/RING finger domain, C3HC4 (zinc finger)"/>
    <property type="match status" value="1"/>
</dbReference>
<feature type="compositionally biased region" description="Low complexity" evidence="5">
    <location>
        <begin position="274"/>
        <end position="348"/>
    </location>
</feature>
<keyword evidence="7" id="KW-1185">Reference proteome</keyword>
<protein>
    <submittedName>
        <fullName evidence="8">Formin-like protein 3 isoform X1</fullName>
    </submittedName>
</protein>
<feature type="region of interest" description="Disordered" evidence="5">
    <location>
        <begin position="212"/>
        <end position="443"/>
    </location>
</feature>
<proteinExistence type="predicted"/>
<keyword evidence="2 4" id="KW-0863">Zinc-finger</keyword>
<evidence type="ECO:0000256" key="5">
    <source>
        <dbReference type="SAM" id="MobiDB-lite"/>
    </source>
</evidence>
<reference evidence="8" key="1">
    <citation type="submission" date="2025-08" db="UniProtKB">
        <authorList>
            <consortium name="RefSeq"/>
        </authorList>
    </citation>
    <scope>IDENTIFICATION</scope>
    <source>
        <tissue evidence="8">Total insect</tissue>
    </source>
</reference>
<dbReference type="InterPro" id="IPR051435">
    <property type="entry name" value="RING_finger_E3_ubiq-ligases"/>
</dbReference>
<dbReference type="GO" id="GO:0016567">
    <property type="term" value="P:protein ubiquitination"/>
    <property type="evidence" value="ECO:0007669"/>
    <property type="project" value="TreeGrafter"/>
</dbReference>
<dbReference type="GO" id="GO:0061630">
    <property type="term" value="F:ubiquitin protein ligase activity"/>
    <property type="evidence" value="ECO:0007669"/>
    <property type="project" value="TreeGrafter"/>
</dbReference>
<dbReference type="Proteomes" id="UP000515158">
    <property type="component" value="Unplaced"/>
</dbReference>
<evidence type="ECO:0000313" key="7">
    <source>
        <dbReference type="Proteomes" id="UP000515158"/>
    </source>
</evidence>
<evidence type="ECO:0000256" key="2">
    <source>
        <dbReference type="ARBA" id="ARBA00022771"/>
    </source>
</evidence>
<dbReference type="PANTHER" id="PTHR22791:SF6">
    <property type="entry name" value="RING-TYPE DOMAIN-CONTAINING PROTEIN"/>
    <property type="match status" value="1"/>
</dbReference>
<dbReference type="AlphaFoldDB" id="A0A6P8YT29"/>
<dbReference type="PANTHER" id="PTHR22791">
    <property type="entry name" value="RING-TYPE DOMAIN-CONTAINING PROTEIN"/>
    <property type="match status" value="1"/>
</dbReference>
<feature type="compositionally biased region" description="Low complexity" evidence="5">
    <location>
        <begin position="356"/>
        <end position="415"/>
    </location>
</feature>
<gene>
    <name evidence="8" type="primary">LOC117646407</name>
</gene>
<dbReference type="Pfam" id="PF13445">
    <property type="entry name" value="zf-RING_UBOX"/>
    <property type="match status" value="1"/>
</dbReference>
<keyword evidence="3" id="KW-0862">Zinc</keyword>
<dbReference type="SMART" id="SM00184">
    <property type="entry name" value="RING"/>
    <property type="match status" value="1"/>
</dbReference>
<keyword evidence="1" id="KW-0479">Metal-binding</keyword>
<sequence>MLSVFEMECIVCLEPYDEGRHRPKALPCGHSLCLDCVANPQLGRKCPEDRVRFHGSADTLPDNITVLRMLTAPARPPPAPTTDHAHLEGLLQRGLASAEKVMQRVDDDLTRHGAGDWLLYQNRLQRGLQLLQASQRMPSDDVRKSLSEAARRMQDGERLLSGVDRCTVTVRDRDGVMRSADLQTGELPVCLLLRLQDGGRLVPMVQEEPRAQAPCLPAEPPPTTASSPMSSPAVSPQTSSQASPALSSPPASPTTSSVSSPPASPPMSTPPTSPQTSSTPTSTLASSPPTSPIASSPPTSPIASSPPTSPIASSPPTSPIASSPPTSPLASSPPTSPIASSPITSSPPASSPPTSPMASSPPTSPVASSPPTSPIASSPLTSPIASSPPTSPIASSPPTSPIASSPPTSPIASSPPTSPIAAPPRVTERGAVKRQGPSGARGCVKKFRFVYSLDD</sequence>
<dbReference type="InParanoid" id="A0A6P8YT29"/>
<evidence type="ECO:0000259" key="6">
    <source>
        <dbReference type="PROSITE" id="PS50089"/>
    </source>
</evidence>
<feature type="compositionally biased region" description="Pro residues" evidence="5">
    <location>
        <begin position="262"/>
        <end position="273"/>
    </location>
</feature>
<dbReference type="RefSeq" id="XP_034243198.1">
    <property type="nucleotide sequence ID" value="XM_034387307.1"/>
</dbReference>
<evidence type="ECO:0000256" key="4">
    <source>
        <dbReference type="PROSITE-ProRule" id="PRU00175"/>
    </source>
</evidence>
<dbReference type="InterPro" id="IPR027370">
    <property type="entry name" value="Znf-RING_euk"/>
</dbReference>
<dbReference type="SUPFAM" id="SSF57850">
    <property type="entry name" value="RING/U-box"/>
    <property type="match status" value="1"/>
</dbReference>
<evidence type="ECO:0000256" key="3">
    <source>
        <dbReference type="ARBA" id="ARBA00022833"/>
    </source>
</evidence>